<dbReference type="GO" id="GO:0005576">
    <property type="term" value="C:extracellular region"/>
    <property type="evidence" value="ECO:0007669"/>
    <property type="project" value="UniProtKB-SubCell"/>
</dbReference>
<protein>
    <recommendedName>
        <fullName evidence="6">Evasin</fullName>
    </recommendedName>
</protein>
<accession>A0A131YR37</accession>
<reference evidence="8" key="1">
    <citation type="journal article" date="2016" name="Ticks Tick Borne Dis.">
        <title>De novo assembly and annotation of the salivary gland transcriptome of Rhipicephalus appendiculatus male and female ticks during blood feeding.</title>
        <authorList>
            <person name="de Castro M.H."/>
            <person name="de Klerk D."/>
            <person name="Pienaar R."/>
            <person name="Latif A.A."/>
            <person name="Rees D.J."/>
            <person name="Mans B.J."/>
        </authorList>
    </citation>
    <scope>NUCLEOTIDE SEQUENCE</scope>
    <source>
        <tissue evidence="8">Salivary glands</tissue>
    </source>
</reference>
<proteinExistence type="predicted"/>
<dbReference type="InterPro" id="IPR045797">
    <property type="entry name" value="EVA_Class_A"/>
</dbReference>
<name>A0A131YR37_RHIAP</name>
<comment type="function">
    <text evidence="6">Salivary chemokine-binding protein which binds to host chemokines.</text>
</comment>
<dbReference type="Pfam" id="PF19429">
    <property type="entry name" value="EVA_Class_A"/>
    <property type="match status" value="1"/>
</dbReference>
<evidence type="ECO:0000256" key="1">
    <source>
        <dbReference type="ARBA" id="ARBA00004613"/>
    </source>
</evidence>
<evidence type="ECO:0000256" key="6">
    <source>
        <dbReference type="RuleBase" id="RU369006"/>
    </source>
</evidence>
<evidence type="ECO:0000313" key="8">
    <source>
        <dbReference type="EMBL" id="JAP81719.1"/>
    </source>
</evidence>
<evidence type="ECO:0000256" key="5">
    <source>
        <dbReference type="ARBA" id="ARBA00023180"/>
    </source>
</evidence>
<dbReference type="Gene3D" id="2.30.130.100">
    <property type="match status" value="1"/>
</dbReference>
<comment type="subcellular location">
    <subcellularLocation>
        <location evidence="1 6">Secreted</location>
    </subcellularLocation>
</comment>
<evidence type="ECO:0000256" key="4">
    <source>
        <dbReference type="ARBA" id="ARBA00023157"/>
    </source>
</evidence>
<feature type="signal peptide" evidence="7">
    <location>
        <begin position="1"/>
        <end position="23"/>
    </location>
</feature>
<evidence type="ECO:0000256" key="3">
    <source>
        <dbReference type="ARBA" id="ARBA00022729"/>
    </source>
</evidence>
<keyword evidence="3 6" id="KW-0732">Signal</keyword>
<dbReference type="EMBL" id="GEDV01006838">
    <property type="protein sequence ID" value="JAP81719.1"/>
    <property type="molecule type" value="Transcribed_RNA"/>
</dbReference>
<keyword evidence="5 6" id="KW-0325">Glycoprotein</keyword>
<sequence>MGRPFSRATFFLIIVSAWNLGHGKRLAAQTASFPLLQSSLDNYHKCRYLLLETSAGTKKVGCQYDCSGPNPPTVPFPWTSEECLTVSTAGYDGMKPYVNYTCKLGLCGTTKTTQTCNPSNLFIDCWKLPE</sequence>
<evidence type="ECO:0000256" key="2">
    <source>
        <dbReference type="ARBA" id="ARBA00022525"/>
    </source>
</evidence>
<evidence type="ECO:0000256" key="7">
    <source>
        <dbReference type="SAM" id="SignalP"/>
    </source>
</evidence>
<dbReference type="AlphaFoldDB" id="A0A131YR37"/>
<feature type="chain" id="PRO_5007285739" description="Evasin" evidence="7">
    <location>
        <begin position="24"/>
        <end position="130"/>
    </location>
</feature>
<organism evidence="8">
    <name type="scientific">Rhipicephalus appendiculatus</name>
    <name type="common">Brown ear tick</name>
    <dbReference type="NCBI Taxonomy" id="34631"/>
    <lineage>
        <taxon>Eukaryota</taxon>
        <taxon>Metazoa</taxon>
        <taxon>Ecdysozoa</taxon>
        <taxon>Arthropoda</taxon>
        <taxon>Chelicerata</taxon>
        <taxon>Arachnida</taxon>
        <taxon>Acari</taxon>
        <taxon>Parasitiformes</taxon>
        <taxon>Ixodida</taxon>
        <taxon>Ixodoidea</taxon>
        <taxon>Ixodidae</taxon>
        <taxon>Rhipicephalinae</taxon>
        <taxon>Rhipicephalus</taxon>
        <taxon>Rhipicephalus</taxon>
    </lineage>
</organism>
<dbReference type="GO" id="GO:0019957">
    <property type="term" value="F:C-C chemokine binding"/>
    <property type="evidence" value="ECO:0007669"/>
    <property type="project" value="InterPro"/>
</dbReference>
<keyword evidence="2 6" id="KW-0964">Secreted</keyword>
<keyword evidence="4 6" id="KW-1015">Disulfide bond</keyword>